<proteinExistence type="predicted"/>
<keyword evidence="2" id="KW-1185">Reference proteome</keyword>
<comment type="caution">
    <text evidence="1">The sequence shown here is derived from an EMBL/GenBank/DDBJ whole genome shotgun (WGS) entry which is preliminary data.</text>
</comment>
<name>A0ACC6FRF2_9HELI</name>
<dbReference type="EC" id="2.1.1.170" evidence="1"/>
<keyword evidence="1" id="KW-0489">Methyltransferase</keyword>
<evidence type="ECO:0000313" key="2">
    <source>
        <dbReference type="Proteomes" id="UP001173802"/>
    </source>
</evidence>
<evidence type="ECO:0000313" key="1">
    <source>
        <dbReference type="EMBL" id="MDL0081745.1"/>
    </source>
</evidence>
<reference evidence="1 2" key="1">
    <citation type="journal article" date="2023" name="Microorganisms">
        <title>Isolation and Genomic Characteristics of Cat-Borne Campylobacter felis sp. nov. and Sheep-Borne Campylobacter ovis sp. nov.</title>
        <authorList>
            <person name="Wang H."/>
            <person name="Li Y."/>
            <person name="Gu Y."/>
            <person name="Zhou G."/>
            <person name="Chen X."/>
            <person name="Zhang X."/>
            <person name="Shao Z."/>
            <person name="Zhang J."/>
            <person name="Zhang M."/>
        </authorList>
    </citation>
    <scope>NUCLEOTIDE SEQUENCE [LARGE SCALE GENOMIC DNA]</scope>
    <source>
        <strain evidence="1 2">XJK30-2</strain>
    </source>
</reference>
<protein>
    <submittedName>
        <fullName evidence="1">16S rRNA (Guanine(527)-N(7))-methyltransferase RsmG</fullName>
        <ecNumber evidence="1">2.1.1.170</ecNumber>
    </submittedName>
</protein>
<dbReference type="Proteomes" id="UP001173802">
    <property type="component" value="Unassembled WGS sequence"/>
</dbReference>
<dbReference type="EMBL" id="JANURN010000003">
    <property type="protein sequence ID" value="MDL0081745.1"/>
    <property type="molecule type" value="Genomic_DNA"/>
</dbReference>
<accession>A0ACC6FRF2</accession>
<organism evidence="1 2">
    <name type="scientific">Helicobacter zhangjianzhongii</name>
    <dbReference type="NCBI Taxonomy" id="2974574"/>
    <lineage>
        <taxon>Bacteria</taxon>
        <taxon>Pseudomonadati</taxon>
        <taxon>Campylobacterota</taxon>
        <taxon>Epsilonproteobacteria</taxon>
        <taxon>Campylobacterales</taxon>
        <taxon>Helicobacteraceae</taxon>
        <taxon>Helicobacter</taxon>
    </lineage>
</organism>
<keyword evidence="1" id="KW-0808">Transferase</keyword>
<gene>
    <name evidence="1" type="primary">rsmG</name>
    <name evidence="1" type="ORF">NYG90_03470</name>
</gene>
<sequence>MLENAIDLTPYVLDPRGFDTRALAHWLESTLATPNAAAKAAQLELYAKTLLEWNTSHNLSGAHTMEDMLRQIVDSALPLRVIKPFSRCLDIGSGAGLPALVLGILRPESHFILCEPRKKRAAFLRIVGHKLGLRNLQVQATRIEHLALSYQADLITSRASLPNDIIFATTKPLLQPNGAYLLYKGERSYHIGLVDGDSALRDKSPILRRGLAHYRLDKSLRPRLESGDFSSQILESQSGFTKQAQNLESTFESPTAKQATAVQGEAAAGFFRTPRILEKENQAECEKSTKNKKTTDIQKVDSSKQAHFLSLRENPQGFSWQSIQKYPNTLESTFQQNSYSPTAKRCFFRKQGTAVQGGGTQADFFSKKPTPKITLYRYNARIYVYKELAQCLD</sequence>